<feature type="region of interest" description="Disordered" evidence="1">
    <location>
        <begin position="16"/>
        <end position="48"/>
    </location>
</feature>
<proteinExistence type="predicted"/>
<evidence type="ECO:0000256" key="1">
    <source>
        <dbReference type="SAM" id="MobiDB-lite"/>
    </source>
</evidence>
<comment type="caution">
    <text evidence="2">The sequence shown here is derived from an EMBL/GenBank/DDBJ whole genome shotgun (WGS) entry which is preliminary data.</text>
</comment>
<evidence type="ECO:0000313" key="2">
    <source>
        <dbReference type="EMBL" id="KAL3615639.1"/>
    </source>
</evidence>
<sequence>MNKELVRVKREVGETMARKGDKRKKVGKSNLPKEVNDNTLSDKPGKSGEVAEEMLDVEVEEPEQDVTGKDWDKAQCEKVFIASFTRSLWTMYCRKCEKVFMAIFTISVWTMYCRMS</sequence>
<protein>
    <submittedName>
        <fullName evidence="2">Uncharacterized protein</fullName>
    </submittedName>
</protein>
<dbReference type="Proteomes" id="UP001632038">
    <property type="component" value="Unassembled WGS sequence"/>
</dbReference>
<gene>
    <name evidence="2" type="ORF">CASFOL_041300</name>
</gene>
<evidence type="ECO:0000313" key="3">
    <source>
        <dbReference type="Proteomes" id="UP001632038"/>
    </source>
</evidence>
<dbReference type="AlphaFoldDB" id="A0ABD3BED7"/>
<reference evidence="3" key="1">
    <citation type="journal article" date="2024" name="IScience">
        <title>Strigolactones Initiate the Formation of Haustorium-like Structures in Castilleja.</title>
        <authorList>
            <person name="Buerger M."/>
            <person name="Peterson D."/>
            <person name="Chory J."/>
        </authorList>
    </citation>
    <scope>NUCLEOTIDE SEQUENCE [LARGE SCALE GENOMIC DNA]</scope>
</reference>
<dbReference type="EMBL" id="JAVIJP010000100">
    <property type="protein sequence ID" value="KAL3615639.1"/>
    <property type="molecule type" value="Genomic_DNA"/>
</dbReference>
<accession>A0ABD3BED7</accession>
<keyword evidence="3" id="KW-1185">Reference proteome</keyword>
<organism evidence="2 3">
    <name type="scientific">Castilleja foliolosa</name>
    <dbReference type="NCBI Taxonomy" id="1961234"/>
    <lineage>
        <taxon>Eukaryota</taxon>
        <taxon>Viridiplantae</taxon>
        <taxon>Streptophyta</taxon>
        <taxon>Embryophyta</taxon>
        <taxon>Tracheophyta</taxon>
        <taxon>Spermatophyta</taxon>
        <taxon>Magnoliopsida</taxon>
        <taxon>eudicotyledons</taxon>
        <taxon>Gunneridae</taxon>
        <taxon>Pentapetalae</taxon>
        <taxon>asterids</taxon>
        <taxon>lamiids</taxon>
        <taxon>Lamiales</taxon>
        <taxon>Orobanchaceae</taxon>
        <taxon>Pedicularideae</taxon>
        <taxon>Castillejinae</taxon>
        <taxon>Castilleja</taxon>
    </lineage>
</organism>
<name>A0ABD3BED7_9LAMI</name>